<organism evidence="2 3">
    <name type="scientific">Caldalkalibacillus horti</name>
    <dbReference type="NCBI Taxonomy" id="77523"/>
    <lineage>
        <taxon>Bacteria</taxon>
        <taxon>Bacillati</taxon>
        <taxon>Bacillota</taxon>
        <taxon>Bacilli</taxon>
        <taxon>Bacillales</taxon>
        <taxon>Bacillaceae</taxon>
        <taxon>Caldalkalibacillus</taxon>
    </lineage>
</organism>
<dbReference type="EMBL" id="JAUSTY010000005">
    <property type="protein sequence ID" value="MDQ0165612.1"/>
    <property type="molecule type" value="Genomic_DNA"/>
</dbReference>
<accession>A0ABT9VX99</accession>
<keyword evidence="1" id="KW-0812">Transmembrane</keyword>
<keyword evidence="1" id="KW-0472">Membrane</keyword>
<name>A0ABT9VX99_9BACI</name>
<keyword evidence="3" id="KW-1185">Reference proteome</keyword>
<protein>
    <submittedName>
        <fullName evidence="2">5-bromo-4-chloroindolyl phosphate hydrolysis protein</fullName>
    </submittedName>
</protein>
<comment type="caution">
    <text evidence="2">The sequence shown here is derived from an EMBL/GenBank/DDBJ whole genome shotgun (WGS) entry which is preliminary data.</text>
</comment>
<feature type="transmembrane region" description="Helical" evidence="1">
    <location>
        <begin position="7"/>
        <end position="30"/>
    </location>
</feature>
<gene>
    <name evidence="2" type="ORF">J2S11_001513</name>
</gene>
<feature type="transmembrane region" description="Helical" evidence="1">
    <location>
        <begin position="36"/>
        <end position="59"/>
    </location>
</feature>
<reference evidence="2 3" key="1">
    <citation type="submission" date="2023-07" db="EMBL/GenBank/DDBJ databases">
        <title>Genomic Encyclopedia of Type Strains, Phase IV (KMG-IV): sequencing the most valuable type-strain genomes for metagenomic binning, comparative biology and taxonomic classification.</title>
        <authorList>
            <person name="Goeker M."/>
        </authorList>
    </citation>
    <scope>NUCLEOTIDE SEQUENCE [LARGE SCALE GENOMIC DNA]</scope>
    <source>
        <strain evidence="2 3">DSM 12751</strain>
    </source>
</reference>
<dbReference type="RefSeq" id="WP_307392886.1">
    <property type="nucleotide sequence ID" value="NZ_BAAADK010000011.1"/>
</dbReference>
<sequence length="219" mass="25637">MKYLYVLLRIAIAGSISSVTWMVLFFGMGFPFWVSVGYAALGGLGVFLLLQLIAHVIFLKRNGLTRTEYTYIKQNLREAKGKIKRIQRTFFQVRSFRSFRQTLAVNKLVRKIYVIVKREPKRFYQAERFFFYHLDSMVELTEKHSFLAAQAVDNSKIRNSLKETRSMIDQLIKTVEKDLYNVLSKDIDHLKFEIDVAKHSLSTWAPPQKERRSENEGAK</sequence>
<dbReference type="InterPro" id="IPR018770">
    <property type="entry name" value="ChloroindolylP_hydrolase"/>
</dbReference>
<evidence type="ECO:0000313" key="3">
    <source>
        <dbReference type="Proteomes" id="UP001235840"/>
    </source>
</evidence>
<dbReference type="Pfam" id="PF10112">
    <property type="entry name" value="Halogen_Hydrol"/>
    <property type="match status" value="1"/>
</dbReference>
<evidence type="ECO:0000256" key="1">
    <source>
        <dbReference type="SAM" id="Phobius"/>
    </source>
</evidence>
<dbReference type="Proteomes" id="UP001235840">
    <property type="component" value="Unassembled WGS sequence"/>
</dbReference>
<evidence type="ECO:0000313" key="2">
    <source>
        <dbReference type="EMBL" id="MDQ0165612.1"/>
    </source>
</evidence>
<keyword evidence="1" id="KW-1133">Transmembrane helix</keyword>
<proteinExistence type="predicted"/>